<keyword evidence="4 18" id="KW-0328">Glycosyltransferase</keyword>
<keyword evidence="9 18" id="KW-0333">Golgi apparatus</keyword>
<dbReference type="GeneTree" id="ENSGT00940000162506"/>
<keyword evidence="8 18" id="KW-1133">Transmembrane helix</keyword>
<dbReference type="GO" id="GO:0000139">
    <property type="term" value="C:Golgi membrane"/>
    <property type="evidence" value="ECO:0007669"/>
    <property type="project" value="UniProtKB-SubCell"/>
</dbReference>
<dbReference type="GO" id="GO:0032580">
    <property type="term" value="C:Golgi cisterna membrane"/>
    <property type="evidence" value="ECO:0007669"/>
    <property type="project" value="UniProtKB-SubCell"/>
</dbReference>
<proteinExistence type="inferred from homology"/>
<evidence type="ECO:0000256" key="3">
    <source>
        <dbReference type="ARBA" id="ARBA00008919"/>
    </source>
</evidence>
<evidence type="ECO:0000256" key="17">
    <source>
        <dbReference type="ARBA" id="ARBA00046186"/>
    </source>
</evidence>
<dbReference type="Proteomes" id="UP000314983">
    <property type="component" value="Chromosome 7"/>
</dbReference>
<reference evidence="21" key="5">
    <citation type="submission" date="2025-09" db="UniProtKB">
        <authorList>
            <consortium name="Ensembl"/>
        </authorList>
    </citation>
    <scope>IDENTIFICATION</scope>
</reference>
<dbReference type="InterPro" id="IPR001503">
    <property type="entry name" value="Glyco_trans_10"/>
</dbReference>
<dbReference type="GO" id="GO:0006954">
    <property type="term" value="P:inflammatory response"/>
    <property type="evidence" value="ECO:0007669"/>
    <property type="project" value="UniProtKB-KW"/>
</dbReference>
<evidence type="ECO:0000256" key="1">
    <source>
        <dbReference type="ARBA" id="ARBA00004323"/>
    </source>
</evidence>
<accession>A0A4W4FJF7</accession>
<evidence type="ECO:0000256" key="12">
    <source>
        <dbReference type="ARBA" id="ARBA00023198"/>
    </source>
</evidence>
<comment type="catalytic activity">
    <reaction evidence="14">
        <text>an alpha-Neu5Ac-(2-&gt;3)-beta-D-Gal-(1-&gt;4)-beta-D-GlcNAc6S derivative + GDP-beta-L-fucose = an alpha-Neu5Ac-(2-&gt;3)-beta-D-Gal-(1-&gt;4)-[alpha-L-Fuc-(1-&gt;3)]-beta-D-GlcNAc6S derivative + GDP + H(+)</text>
        <dbReference type="Rhea" id="RHEA:62004"/>
        <dbReference type="ChEBI" id="CHEBI:15378"/>
        <dbReference type="ChEBI" id="CHEBI:57273"/>
        <dbReference type="ChEBI" id="CHEBI:58189"/>
        <dbReference type="ChEBI" id="CHEBI:145344"/>
        <dbReference type="ChEBI" id="CHEBI:145345"/>
    </reaction>
    <physiologicalReaction direction="left-to-right" evidence="14">
        <dbReference type="Rhea" id="RHEA:62005"/>
    </physiologicalReaction>
</comment>
<feature type="domain" description="Fucosyltransferase C-terminal" evidence="19">
    <location>
        <begin position="208"/>
        <end position="382"/>
    </location>
</feature>
<evidence type="ECO:0000259" key="20">
    <source>
        <dbReference type="Pfam" id="PF17039"/>
    </source>
</evidence>
<reference evidence="21" key="4">
    <citation type="submission" date="2025-08" db="UniProtKB">
        <authorList>
            <consortium name="Ensembl"/>
        </authorList>
    </citation>
    <scope>IDENTIFICATION</scope>
</reference>
<keyword evidence="5 18" id="KW-0808">Transferase</keyword>
<evidence type="ECO:0000256" key="15">
    <source>
        <dbReference type="ARBA" id="ARBA00036234"/>
    </source>
</evidence>
<name>A0A4W4FJF7_ELEEL</name>
<comment type="catalytic activity">
    <reaction evidence="15">
        <text>an alpha-Neu5Ac-(2-&gt;3)-beta-D-Gal-(1-&gt;4)-beta-D-GlcNAc-(1-&gt;3)-beta-D-Gal-(1-&gt;4)-beta-D-GlcNAc derivative + GDP-beta-L-fucose = an alpha-Neu5Ac-(2-&gt;3)-beta-D-Gal-(1-&gt;4)-beta-D-GlcNAc-(1-&gt;3)-beta-D-Gal-(1-&gt;4)-[alpha-L-Fuc-(1-&gt;3)]-beta-D-GlcNAc derivative + GDP + H(+)</text>
        <dbReference type="Rhea" id="RHEA:68044"/>
        <dbReference type="ChEBI" id="CHEBI:15378"/>
        <dbReference type="ChEBI" id="CHEBI:57273"/>
        <dbReference type="ChEBI" id="CHEBI:58189"/>
        <dbReference type="ChEBI" id="CHEBI:145343"/>
        <dbReference type="ChEBI" id="CHEBI:176900"/>
    </reaction>
    <physiologicalReaction direction="left-to-right" evidence="15">
        <dbReference type="Rhea" id="RHEA:68045"/>
    </physiologicalReaction>
</comment>
<dbReference type="Pfam" id="PF17039">
    <property type="entry name" value="Glyco_tran_10_N"/>
    <property type="match status" value="1"/>
</dbReference>
<keyword evidence="11" id="KW-0325">Glycoprotein</keyword>
<dbReference type="FunFam" id="3.40.50.11660:FF:000001">
    <property type="entry name" value="alpha-(1,3)-fucosyltransferase 9"/>
    <property type="match status" value="1"/>
</dbReference>
<sequence>MEIFSVWAKRKSHRTASIPASQKGLYRQKQCCPGVSRNSYLQVFILALICILFLIVLSMFNLPIPAVNVPNPSDTRAGRRASGVTLLIWWPPFGNRNPLPDCASRYGIQGCNVTSDRRAYAHADAVIIHNRELMNNWNGLPQMQRPPSQKWIWMNFESPSHSGWLDGLDGIFNLTMSYRVDSDIFLPYGYLQRHRRYGLRVDNKALLRRKRGLVAWVVSNWGEQQDRVRFYWRLRRYIHVDVYGHQARQLLNNSVVQTVSSYKFYLAFENSIHTDYITEKLWRNALVSGTVPVVLGPPRENYELFLPADAFIHVDDFKGPRALAAYLLHLARNPTQYRRYLAWRGDYSVHVTSFWSEHYCSACQSVQQSQNQNKTIKHLAFWFQS</sequence>
<comment type="pathway">
    <text evidence="2">Protein modification; protein glycosylation.</text>
</comment>
<comment type="subcellular location">
    <subcellularLocation>
        <location evidence="1">Golgi apparatus membrane</location>
        <topology evidence="1">Single-pass type II membrane protein</topology>
    </subcellularLocation>
    <subcellularLocation>
        <location evidence="18">Golgi apparatus</location>
        <location evidence="18">Golgi stack membrane</location>
        <topology evidence="18">Single-pass type II membrane protein</topology>
    </subcellularLocation>
</comment>
<reference evidence="21" key="3">
    <citation type="submission" date="2020-05" db="EMBL/GenBank/DDBJ databases">
        <title>Electrophorus electricus (electric eel) genome, fEleEle1, primary haplotype.</title>
        <authorList>
            <person name="Myers G."/>
            <person name="Meyer A."/>
            <person name="Fedrigo O."/>
            <person name="Formenti G."/>
            <person name="Rhie A."/>
            <person name="Tracey A."/>
            <person name="Sims Y."/>
            <person name="Jarvis E.D."/>
        </authorList>
    </citation>
    <scope>NUCLEOTIDE SEQUENCE [LARGE SCALE GENOMIC DNA]</scope>
</reference>
<comment type="function">
    <text evidence="17">Catalyzes alpha(1-&gt;3) linkage of fucosyl moiety transferred from GDP-beta-L-fucose to N-acetyl glucosamine (GlcNAc) within type 2 lactosamine (LacNAc, Gal-beta(1-&gt;4)GlcNAc) glycan attached to N- or O-linked glycoproteins. Robustly fucosylates nonsialylated distal LacNAc unit of the polylactosamine chain to form Lewis X antigen (CD15), a glycan determinant known to mediate important cellular functions in development and immunity. Fucosylates with lower efficiency sialylated LacNAc acceptors to form sialyl Lewis X and 6-sulfo sialyl Lewis X determinants that serve as recognition epitopes for C-type lectins. Together with FUT7 contributes to SELE, SELL and SELP selectin ligand biosynthesis and selectin-dependent lymphocyte homing, leukocyte migration and blood leukocyte homeostasis. In a cell type specific manner, may also fucosylate the internal LacNAc unit of the polylactosamine chain to form VIM-2 antigen that serves as recognition epitope for SELE.</text>
</comment>
<reference evidence="22" key="1">
    <citation type="journal article" date="2014" name="Science">
        <title>Nonhuman genetics. Genomic basis for the convergent evolution of electric organs.</title>
        <authorList>
            <person name="Gallant J.R."/>
            <person name="Traeger L.L."/>
            <person name="Volkening J.D."/>
            <person name="Moffett H."/>
            <person name="Chen P.H."/>
            <person name="Novina C.D."/>
            <person name="Phillips G.N.Jr."/>
            <person name="Anand R."/>
            <person name="Wells G.B."/>
            <person name="Pinch M."/>
            <person name="Guth R."/>
            <person name="Unguez G.A."/>
            <person name="Albert J.S."/>
            <person name="Zakon H.H."/>
            <person name="Samanta M.P."/>
            <person name="Sussman M.R."/>
        </authorList>
    </citation>
    <scope>NUCLEOTIDE SEQUENCE [LARGE SCALE GENOMIC DNA]</scope>
</reference>
<dbReference type="OMA" id="QLWVWMN"/>
<keyword evidence="22" id="KW-1185">Reference proteome</keyword>
<dbReference type="InterPro" id="IPR038577">
    <property type="entry name" value="GT10-like_C_sf"/>
</dbReference>
<dbReference type="InterPro" id="IPR055270">
    <property type="entry name" value="Glyco_tran_10_C"/>
</dbReference>
<feature type="domain" description="Fucosyltransferase N-terminal" evidence="20">
    <location>
        <begin position="84"/>
        <end position="189"/>
    </location>
</feature>
<keyword evidence="7" id="KW-0735">Signal-anchor</keyword>
<keyword evidence="6 18" id="KW-0812">Transmembrane</keyword>
<keyword evidence="12" id="KW-0395">Inflammatory response</keyword>
<evidence type="ECO:0000256" key="13">
    <source>
        <dbReference type="ARBA" id="ARBA00029329"/>
    </source>
</evidence>
<evidence type="ECO:0000256" key="4">
    <source>
        <dbReference type="ARBA" id="ARBA00022676"/>
    </source>
</evidence>
<dbReference type="GO" id="GO:0017083">
    <property type="term" value="F:4-galactosyl-N-acetylglucosaminide 3-alpha-L-fucosyltransferase activity"/>
    <property type="evidence" value="ECO:0007669"/>
    <property type="project" value="UniProtKB-EC"/>
</dbReference>
<dbReference type="PANTHER" id="PTHR11929">
    <property type="entry name" value="ALPHA- 1,3 -FUCOSYLTRANSFERASE"/>
    <property type="match status" value="1"/>
</dbReference>
<evidence type="ECO:0000259" key="19">
    <source>
        <dbReference type="Pfam" id="PF00852"/>
    </source>
</evidence>
<comment type="similarity">
    <text evidence="3 18">Belongs to the glycosyltransferase 10 family.</text>
</comment>
<evidence type="ECO:0000256" key="5">
    <source>
        <dbReference type="ARBA" id="ARBA00022679"/>
    </source>
</evidence>
<reference evidence="22" key="2">
    <citation type="journal article" date="2017" name="Sci. Adv.">
        <title>A tail of two voltages: Proteomic comparison of the three electric organs of the electric eel.</title>
        <authorList>
            <person name="Traeger L.L."/>
            <person name="Sabat G."/>
            <person name="Barrett-Wilt G.A."/>
            <person name="Wells G.B."/>
            <person name="Sussman M.R."/>
        </authorList>
    </citation>
    <scope>NUCLEOTIDE SEQUENCE [LARGE SCALE GENOMIC DNA]</scope>
</reference>
<evidence type="ECO:0000256" key="6">
    <source>
        <dbReference type="ARBA" id="ARBA00022692"/>
    </source>
</evidence>
<evidence type="ECO:0000256" key="9">
    <source>
        <dbReference type="ARBA" id="ARBA00023034"/>
    </source>
</evidence>
<dbReference type="Pfam" id="PF00852">
    <property type="entry name" value="Glyco_transf_10"/>
    <property type="match status" value="1"/>
</dbReference>
<evidence type="ECO:0000256" key="8">
    <source>
        <dbReference type="ARBA" id="ARBA00022989"/>
    </source>
</evidence>
<dbReference type="Gene3D" id="3.40.50.11660">
    <property type="entry name" value="Glycosyl transferase family 10, C-terminal domain"/>
    <property type="match status" value="1"/>
</dbReference>
<evidence type="ECO:0000313" key="21">
    <source>
        <dbReference type="Ensembl" id="ENSEEEP00000024856.2"/>
    </source>
</evidence>
<dbReference type="UniPathway" id="UPA00378"/>
<evidence type="ECO:0000313" key="22">
    <source>
        <dbReference type="Proteomes" id="UP000314983"/>
    </source>
</evidence>
<keyword evidence="10 18" id="KW-0472">Membrane</keyword>
<dbReference type="SUPFAM" id="SSF53756">
    <property type="entry name" value="UDP-Glycosyltransferase/glycogen phosphorylase"/>
    <property type="match status" value="1"/>
</dbReference>
<dbReference type="EC" id="2.4.1.-" evidence="18"/>
<dbReference type="Ensembl" id="ENSEEET00000025142.2">
    <property type="protein sequence ID" value="ENSEEEP00000024856.2"/>
    <property type="gene ID" value="ENSEEEG00000012045.2"/>
</dbReference>
<evidence type="ECO:0000256" key="11">
    <source>
        <dbReference type="ARBA" id="ARBA00023180"/>
    </source>
</evidence>
<protein>
    <recommendedName>
        <fullName evidence="18">Fucosyltransferase</fullName>
        <ecNumber evidence="18">2.4.1.-</ecNumber>
    </recommendedName>
</protein>
<dbReference type="AlphaFoldDB" id="A0A4W4FJF7"/>
<evidence type="ECO:0000256" key="10">
    <source>
        <dbReference type="ARBA" id="ARBA00023136"/>
    </source>
</evidence>
<feature type="transmembrane region" description="Helical" evidence="18">
    <location>
        <begin position="43"/>
        <end position="64"/>
    </location>
</feature>
<evidence type="ECO:0000256" key="18">
    <source>
        <dbReference type="RuleBase" id="RU003832"/>
    </source>
</evidence>
<comment type="catalytic activity">
    <reaction evidence="16">
        <text>an N-acetyl-alpha-neuraminyl-(2-&gt;3)-beta-D-galactosyl-(1-&gt;4)-N-acetyl-beta-D-glucosaminyl derivative + GDP-beta-L-fucose = an alpha-Neu5Ac-(2-&gt;3)-beta-D-Gal-(1-&gt;4)-[alpha-L-Fuc-(1-&gt;3)]-beta-D-GlcNAc derivative + GDP + H(+)</text>
        <dbReference type="Rhea" id="RHEA:56076"/>
        <dbReference type="ChEBI" id="CHEBI:15378"/>
        <dbReference type="ChEBI" id="CHEBI:57273"/>
        <dbReference type="ChEBI" id="CHEBI:58189"/>
        <dbReference type="ChEBI" id="CHEBI:136545"/>
        <dbReference type="ChEBI" id="CHEBI:139509"/>
    </reaction>
    <physiologicalReaction direction="left-to-right" evidence="16">
        <dbReference type="Rhea" id="RHEA:56077"/>
    </physiologicalReaction>
</comment>
<gene>
    <name evidence="21" type="primary">FUT4</name>
</gene>
<dbReference type="STRING" id="8005.ENSEEEP00000024856"/>
<organism evidence="21 22">
    <name type="scientific">Electrophorus electricus</name>
    <name type="common">Electric eel</name>
    <name type="synonym">Gymnotus electricus</name>
    <dbReference type="NCBI Taxonomy" id="8005"/>
    <lineage>
        <taxon>Eukaryota</taxon>
        <taxon>Metazoa</taxon>
        <taxon>Chordata</taxon>
        <taxon>Craniata</taxon>
        <taxon>Vertebrata</taxon>
        <taxon>Euteleostomi</taxon>
        <taxon>Actinopterygii</taxon>
        <taxon>Neopterygii</taxon>
        <taxon>Teleostei</taxon>
        <taxon>Ostariophysi</taxon>
        <taxon>Gymnotiformes</taxon>
        <taxon>Gymnotoidei</taxon>
        <taxon>Gymnotidae</taxon>
        <taxon>Electrophorus</taxon>
    </lineage>
</organism>
<evidence type="ECO:0000256" key="7">
    <source>
        <dbReference type="ARBA" id="ARBA00022968"/>
    </source>
</evidence>
<dbReference type="InterPro" id="IPR031481">
    <property type="entry name" value="Glyco_tran_10_N"/>
</dbReference>
<comment type="catalytic activity">
    <reaction evidence="13">
        <text>a beta-D-galactosyl-(1-&gt;4)-N-acetyl-beta-D-glucosaminyl derivative + GDP-beta-L-fucose = a beta-D-galactosyl-(1-&gt;4)-[alpha-L-fucosyl-(1-&gt;3)]-N-acetyl-beta-D-glucosaminyl derivative + GDP + H(+)</text>
        <dbReference type="Rhea" id="RHEA:14257"/>
        <dbReference type="ChEBI" id="CHEBI:15378"/>
        <dbReference type="ChEBI" id="CHEBI:57273"/>
        <dbReference type="ChEBI" id="CHEBI:58189"/>
        <dbReference type="ChEBI" id="CHEBI:133507"/>
        <dbReference type="ChEBI" id="CHEBI:137941"/>
        <dbReference type="EC" id="2.4.1.152"/>
    </reaction>
    <physiologicalReaction direction="left-to-right" evidence="13">
        <dbReference type="Rhea" id="RHEA:14258"/>
    </physiologicalReaction>
</comment>
<evidence type="ECO:0000256" key="2">
    <source>
        <dbReference type="ARBA" id="ARBA00004922"/>
    </source>
</evidence>
<evidence type="ECO:0000256" key="16">
    <source>
        <dbReference type="ARBA" id="ARBA00036481"/>
    </source>
</evidence>
<evidence type="ECO:0000256" key="14">
    <source>
        <dbReference type="ARBA" id="ARBA00035849"/>
    </source>
</evidence>
<dbReference type="PANTHER" id="PTHR11929:SF132">
    <property type="entry name" value="ALPHA-(1,3)-FUCOSYLTRANSFERASE 4"/>
    <property type="match status" value="1"/>
</dbReference>